<dbReference type="EMBL" id="JASCZI010181592">
    <property type="protein sequence ID" value="MED6184755.1"/>
    <property type="molecule type" value="Genomic_DNA"/>
</dbReference>
<keyword evidence="3" id="KW-1185">Reference proteome</keyword>
<name>A0ABU6WFQ6_9FABA</name>
<feature type="transmembrane region" description="Helical" evidence="1">
    <location>
        <begin position="49"/>
        <end position="68"/>
    </location>
</feature>
<keyword evidence="1" id="KW-1133">Transmembrane helix</keyword>
<reference evidence="2 3" key="1">
    <citation type="journal article" date="2023" name="Plants (Basel)">
        <title>Bridging the Gap: Combining Genomics and Transcriptomics Approaches to Understand Stylosanthes scabra, an Orphan Legume from the Brazilian Caatinga.</title>
        <authorList>
            <person name="Ferreira-Neto J.R.C."/>
            <person name="da Silva M.D."/>
            <person name="Binneck E."/>
            <person name="de Melo N.F."/>
            <person name="da Silva R.H."/>
            <person name="de Melo A.L.T.M."/>
            <person name="Pandolfi V."/>
            <person name="Bustamante F.O."/>
            <person name="Brasileiro-Vidal A.C."/>
            <person name="Benko-Iseppon A.M."/>
        </authorList>
    </citation>
    <scope>NUCLEOTIDE SEQUENCE [LARGE SCALE GENOMIC DNA]</scope>
    <source>
        <tissue evidence="2">Leaves</tissue>
    </source>
</reference>
<evidence type="ECO:0000313" key="2">
    <source>
        <dbReference type="EMBL" id="MED6184755.1"/>
    </source>
</evidence>
<evidence type="ECO:0000256" key="1">
    <source>
        <dbReference type="SAM" id="Phobius"/>
    </source>
</evidence>
<gene>
    <name evidence="2" type="ORF">PIB30_050602</name>
</gene>
<dbReference type="Proteomes" id="UP001341840">
    <property type="component" value="Unassembled WGS sequence"/>
</dbReference>
<sequence length="108" mass="12823">MRAFIVTVLLRPCLVRSSSLSRWTRQFHCCVAELGRVRCSFLSTRSCRLAALLVRSLCLLFFFFFYLLSHVPWKTHFDIGSSWSFLERILCSDWTLFQRDQSYQIEKS</sequence>
<proteinExistence type="predicted"/>
<comment type="caution">
    <text evidence="2">The sequence shown here is derived from an EMBL/GenBank/DDBJ whole genome shotgun (WGS) entry which is preliminary data.</text>
</comment>
<evidence type="ECO:0008006" key="4">
    <source>
        <dbReference type="Google" id="ProtNLM"/>
    </source>
</evidence>
<evidence type="ECO:0000313" key="3">
    <source>
        <dbReference type="Proteomes" id="UP001341840"/>
    </source>
</evidence>
<keyword evidence="1" id="KW-0472">Membrane</keyword>
<keyword evidence="1" id="KW-0812">Transmembrane</keyword>
<organism evidence="2 3">
    <name type="scientific">Stylosanthes scabra</name>
    <dbReference type="NCBI Taxonomy" id="79078"/>
    <lineage>
        <taxon>Eukaryota</taxon>
        <taxon>Viridiplantae</taxon>
        <taxon>Streptophyta</taxon>
        <taxon>Embryophyta</taxon>
        <taxon>Tracheophyta</taxon>
        <taxon>Spermatophyta</taxon>
        <taxon>Magnoliopsida</taxon>
        <taxon>eudicotyledons</taxon>
        <taxon>Gunneridae</taxon>
        <taxon>Pentapetalae</taxon>
        <taxon>rosids</taxon>
        <taxon>fabids</taxon>
        <taxon>Fabales</taxon>
        <taxon>Fabaceae</taxon>
        <taxon>Papilionoideae</taxon>
        <taxon>50 kb inversion clade</taxon>
        <taxon>dalbergioids sensu lato</taxon>
        <taxon>Dalbergieae</taxon>
        <taxon>Pterocarpus clade</taxon>
        <taxon>Stylosanthes</taxon>
    </lineage>
</organism>
<protein>
    <recommendedName>
        <fullName evidence="4">Transmembrane protein</fullName>
    </recommendedName>
</protein>
<accession>A0ABU6WFQ6</accession>